<organism evidence="1 2">
    <name type="scientific">Saguinus oedipus</name>
    <name type="common">Cotton-top tamarin</name>
    <name type="synonym">Oedipomidas oedipus</name>
    <dbReference type="NCBI Taxonomy" id="9490"/>
    <lineage>
        <taxon>Eukaryota</taxon>
        <taxon>Metazoa</taxon>
        <taxon>Chordata</taxon>
        <taxon>Craniata</taxon>
        <taxon>Vertebrata</taxon>
        <taxon>Euteleostomi</taxon>
        <taxon>Mammalia</taxon>
        <taxon>Eutheria</taxon>
        <taxon>Euarchontoglires</taxon>
        <taxon>Primates</taxon>
        <taxon>Haplorrhini</taxon>
        <taxon>Platyrrhini</taxon>
        <taxon>Cebidae</taxon>
        <taxon>Callitrichinae</taxon>
        <taxon>Saguinus</taxon>
    </lineage>
</organism>
<dbReference type="EMBL" id="JASSZA010000011">
    <property type="protein sequence ID" value="KAK2099337.1"/>
    <property type="molecule type" value="Genomic_DNA"/>
</dbReference>
<gene>
    <name evidence="1" type="ORF">P7K49_024788</name>
</gene>
<dbReference type="Proteomes" id="UP001266305">
    <property type="component" value="Unassembled WGS sequence"/>
</dbReference>
<comment type="caution">
    <text evidence="1">The sequence shown here is derived from an EMBL/GenBank/DDBJ whole genome shotgun (WGS) entry which is preliminary data.</text>
</comment>
<feature type="non-terminal residue" evidence="1">
    <location>
        <position position="98"/>
    </location>
</feature>
<name>A0ABQ9UST1_SAGOE</name>
<evidence type="ECO:0000313" key="1">
    <source>
        <dbReference type="EMBL" id="KAK2099337.1"/>
    </source>
</evidence>
<proteinExistence type="predicted"/>
<reference evidence="1 2" key="1">
    <citation type="submission" date="2023-05" db="EMBL/GenBank/DDBJ databases">
        <title>B98-5 Cell Line De Novo Hybrid Assembly: An Optical Mapping Approach.</title>
        <authorList>
            <person name="Kananen K."/>
            <person name="Auerbach J.A."/>
            <person name="Kautto E."/>
            <person name="Blachly J.S."/>
        </authorList>
    </citation>
    <scope>NUCLEOTIDE SEQUENCE [LARGE SCALE GENOMIC DNA]</scope>
    <source>
        <strain evidence="1">B95-8</strain>
        <tissue evidence="1">Cell line</tissue>
    </source>
</reference>
<keyword evidence="2" id="KW-1185">Reference proteome</keyword>
<sequence length="98" mass="10877">MRSGRAEKPESQNDLVLVLWANKAWWDRRLEGTRSWASAAWQKDLHSGPWARRCPAGGLAPQSLGQYYPEVDLHAATGFRYPCPEELTGIQLGVAQGG</sequence>
<accession>A0ABQ9UST1</accession>
<evidence type="ECO:0000313" key="2">
    <source>
        <dbReference type="Proteomes" id="UP001266305"/>
    </source>
</evidence>
<protein>
    <submittedName>
        <fullName evidence="1">Uncharacterized protein</fullName>
    </submittedName>
</protein>